<keyword evidence="5" id="KW-0539">Nucleus</keyword>
<accession>A0A6P5A2V8</accession>
<dbReference type="InterPro" id="IPR013907">
    <property type="entry name" value="Sds3"/>
</dbReference>
<dbReference type="GeneID" id="109487951"/>
<dbReference type="SMART" id="SM01401">
    <property type="entry name" value="Sds3"/>
    <property type="match status" value="1"/>
</dbReference>
<evidence type="ECO:0000256" key="1">
    <source>
        <dbReference type="ARBA" id="ARBA00004123"/>
    </source>
</evidence>
<dbReference type="GO" id="GO:0010468">
    <property type="term" value="P:regulation of gene expression"/>
    <property type="evidence" value="ECO:0007669"/>
    <property type="project" value="UniProtKB-ARBA"/>
</dbReference>
<evidence type="ECO:0000313" key="9">
    <source>
        <dbReference type="Proteomes" id="UP000515135"/>
    </source>
</evidence>
<proteinExistence type="inferred from homology"/>
<sequence length="311" mass="35792">MPVVDGNVDSEGEDMDQSTPDSDKSNSEESATSSASEEDDESSAGLFFCFAELDEEDCDRRRTECMADMADLERQFTDLKEQLYRERMSQIEAKLEEAKMGCAPEYVEPLTQLRINMQTRTEVAGIVRELKIQNIRNQYEAELQATRQHFESEKLLLVDEMRNEIEEKIRRLEEDRHSADLSTDLWAESEQVKRSRRKTDPLHPKKKKTVTISGPFLVYQLKENDILEDWTAIRKNSRQPTAIPQKKMTVARRRLPAGGHSHRRENGKQQWGREDNPASGRQPIDVTDIISVINSCWSSMSAERTAPVQNQ</sequence>
<keyword evidence="3" id="KW-0805">Transcription regulation</keyword>
<dbReference type="Proteomes" id="UP000515135">
    <property type="component" value="Unplaced"/>
</dbReference>
<evidence type="ECO:0000256" key="2">
    <source>
        <dbReference type="ARBA" id="ARBA00022491"/>
    </source>
</evidence>
<protein>
    <submittedName>
        <fullName evidence="10">Breast cancer metastasis-suppressor 1-like protein isoform X1</fullName>
    </submittedName>
</protein>
<feature type="compositionally biased region" description="Basic and acidic residues" evidence="8">
    <location>
        <begin position="190"/>
        <end position="203"/>
    </location>
</feature>
<dbReference type="OrthoDB" id="20886at2759"/>
<keyword evidence="7" id="KW-0175">Coiled coil</keyword>
<dbReference type="KEGG" id="bbel:109487951"/>
<feature type="region of interest" description="Disordered" evidence="8">
    <location>
        <begin position="188"/>
        <end position="207"/>
    </location>
</feature>
<feature type="region of interest" description="Disordered" evidence="8">
    <location>
        <begin position="1"/>
        <end position="43"/>
    </location>
</feature>
<keyword evidence="2" id="KW-0678">Repressor</keyword>
<evidence type="ECO:0000256" key="8">
    <source>
        <dbReference type="SAM" id="MobiDB-lite"/>
    </source>
</evidence>
<comment type="similarity">
    <text evidence="6">Belongs to the BRMS1 family.</text>
</comment>
<feature type="region of interest" description="Disordered" evidence="8">
    <location>
        <begin position="252"/>
        <end position="285"/>
    </location>
</feature>
<keyword evidence="4" id="KW-0804">Transcription</keyword>
<dbReference type="PANTHER" id="PTHR21964">
    <property type="entry name" value="BREAST CANCER METASTASIS-SUPPRESSOR 1"/>
    <property type="match status" value="1"/>
</dbReference>
<dbReference type="GO" id="GO:0005654">
    <property type="term" value="C:nucleoplasm"/>
    <property type="evidence" value="ECO:0007669"/>
    <property type="project" value="UniProtKB-ARBA"/>
</dbReference>
<evidence type="ECO:0000256" key="5">
    <source>
        <dbReference type="ARBA" id="ARBA00023242"/>
    </source>
</evidence>
<evidence type="ECO:0000256" key="6">
    <source>
        <dbReference type="ARBA" id="ARBA00038256"/>
    </source>
</evidence>
<keyword evidence="9" id="KW-1185">Reference proteome</keyword>
<name>A0A6P5A2V8_BRABE</name>
<dbReference type="Pfam" id="PF08598">
    <property type="entry name" value="Sds3"/>
    <property type="match status" value="1"/>
</dbReference>
<evidence type="ECO:0000256" key="3">
    <source>
        <dbReference type="ARBA" id="ARBA00023015"/>
    </source>
</evidence>
<evidence type="ECO:0000256" key="4">
    <source>
        <dbReference type="ARBA" id="ARBA00023163"/>
    </source>
</evidence>
<dbReference type="FunFam" id="1.20.5.1500:FF:000002">
    <property type="entry name" value="breast cancer metastasis-suppressor 1-like protein-A"/>
    <property type="match status" value="1"/>
</dbReference>
<dbReference type="RefSeq" id="XP_019647620.1">
    <property type="nucleotide sequence ID" value="XM_019792061.1"/>
</dbReference>
<feature type="coiled-coil region" evidence="7">
    <location>
        <begin position="155"/>
        <end position="182"/>
    </location>
</feature>
<gene>
    <name evidence="10" type="primary">LOC109487951</name>
</gene>
<dbReference type="Gene3D" id="1.20.5.1500">
    <property type="match status" value="1"/>
</dbReference>
<reference evidence="10" key="1">
    <citation type="submission" date="2025-08" db="UniProtKB">
        <authorList>
            <consortium name="RefSeq"/>
        </authorList>
    </citation>
    <scope>IDENTIFICATION</scope>
    <source>
        <tissue evidence="10">Gonad</tissue>
    </source>
</reference>
<feature type="compositionally biased region" description="Basic residues" evidence="8">
    <location>
        <begin position="252"/>
        <end position="263"/>
    </location>
</feature>
<evidence type="ECO:0000313" key="10">
    <source>
        <dbReference type="RefSeq" id="XP_019647620.1"/>
    </source>
</evidence>
<feature type="compositionally biased region" description="Basic and acidic residues" evidence="8">
    <location>
        <begin position="264"/>
        <end position="276"/>
    </location>
</feature>
<organism evidence="9 10">
    <name type="scientific">Branchiostoma belcheri</name>
    <name type="common">Amphioxus</name>
    <dbReference type="NCBI Taxonomy" id="7741"/>
    <lineage>
        <taxon>Eukaryota</taxon>
        <taxon>Metazoa</taxon>
        <taxon>Chordata</taxon>
        <taxon>Cephalochordata</taxon>
        <taxon>Leptocardii</taxon>
        <taxon>Amphioxiformes</taxon>
        <taxon>Branchiostomatidae</taxon>
        <taxon>Branchiostoma</taxon>
    </lineage>
</organism>
<evidence type="ECO:0000256" key="7">
    <source>
        <dbReference type="SAM" id="Coils"/>
    </source>
</evidence>
<comment type="subcellular location">
    <subcellularLocation>
        <location evidence="1">Nucleus</location>
    </subcellularLocation>
</comment>
<dbReference type="AlphaFoldDB" id="A0A6P5A2V8"/>